<dbReference type="GO" id="GO:0019634">
    <property type="term" value="P:organic phosphonate metabolic process"/>
    <property type="evidence" value="ECO:0007669"/>
    <property type="project" value="InterPro"/>
</dbReference>
<dbReference type="PIRSF" id="PIRSF020680">
    <property type="entry name" value="PhnH"/>
    <property type="match status" value="1"/>
</dbReference>
<dbReference type="AlphaFoldDB" id="A0A2P9AN79"/>
<dbReference type="NCBIfam" id="TIGR03292">
    <property type="entry name" value="PhnH_redo"/>
    <property type="match status" value="1"/>
</dbReference>
<dbReference type="InterPro" id="IPR038058">
    <property type="entry name" value="PhnH-like_sp"/>
</dbReference>
<evidence type="ECO:0000313" key="1">
    <source>
        <dbReference type="EMBL" id="SJM32518.1"/>
    </source>
</evidence>
<gene>
    <name evidence="1" type="ORF">BQ8482_290113</name>
</gene>
<dbReference type="RefSeq" id="WP_123149467.1">
    <property type="nucleotide sequence ID" value="NZ_FUIG01000036.1"/>
</dbReference>
<dbReference type="EMBL" id="FUIG01000036">
    <property type="protein sequence ID" value="SJM32518.1"/>
    <property type="molecule type" value="Genomic_DNA"/>
</dbReference>
<sequence>MASALAAGFGDPVFDTQAVFRGLMSAIAYPGRVVLIDRILPTPAPLNVATTALCLSLVDFETPVWLDHSGGSQDVLSHLCFHCGMPVTPDPGAARFALIADAVAMPRLSDFDAGEVEYPDRSATIVIQVPSLTDGQRTSWRGPGIERPTLAAIGGLPENFWQDWDLNRETYPLGVDVFFTCGKAIVGLPRTITVEV</sequence>
<evidence type="ECO:0000313" key="2">
    <source>
        <dbReference type="Proteomes" id="UP000245698"/>
    </source>
</evidence>
<reference evidence="2" key="1">
    <citation type="submission" date="2016-12" db="EMBL/GenBank/DDBJ databases">
        <authorList>
            <person name="Brunel B."/>
        </authorList>
    </citation>
    <scope>NUCLEOTIDE SEQUENCE [LARGE SCALE GENOMIC DNA]</scope>
</reference>
<dbReference type="InterPro" id="IPR008772">
    <property type="entry name" value="Phosphonate_metab_PhnH"/>
</dbReference>
<accession>A0A2P9AN79</accession>
<protein>
    <submittedName>
        <fullName evidence="1">Phosphonate metabolism protein PhnH</fullName>
    </submittedName>
</protein>
<organism evidence="1 2">
    <name type="scientific">Mesorhizobium delmotii</name>
    <dbReference type="NCBI Taxonomy" id="1631247"/>
    <lineage>
        <taxon>Bacteria</taxon>
        <taxon>Pseudomonadati</taxon>
        <taxon>Pseudomonadota</taxon>
        <taxon>Alphaproteobacteria</taxon>
        <taxon>Hyphomicrobiales</taxon>
        <taxon>Phyllobacteriaceae</taxon>
        <taxon>Mesorhizobium</taxon>
    </lineage>
</organism>
<name>A0A2P9AN79_9HYPH</name>
<dbReference type="Gene3D" id="3.40.50.11310">
    <property type="entry name" value="Bacterial phosphonate metabolism protein PhnH"/>
    <property type="match status" value="1"/>
</dbReference>
<dbReference type="SUPFAM" id="SSF159709">
    <property type="entry name" value="PhnH-like"/>
    <property type="match status" value="1"/>
</dbReference>
<proteinExistence type="predicted"/>
<dbReference type="Pfam" id="PF05845">
    <property type="entry name" value="PhnH"/>
    <property type="match status" value="1"/>
</dbReference>
<keyword evidence="2" id="KW-1185">Reference proteome</keyword>
<dbReference type="Proteomes" id="UP000245698">
    <property type="component" value="Unassembled WGS sequence"/>
</dbReference>